<evidence type="ECO:0000256" key="1">
    <source>
        <dbReference type="SAM" id="MobiDB-lite"/>
    </source>
</evidence>
<evidence type="ECO:0000256" key="2">
    <source>
        <dbReference type="SAM" id="Phobius"/>
    </source>
</evidence>
<reference evidence="3 4" key="1">
    <citation type="submission" date="2024-06" db="EMBL/GenBank/DDBJ databases">
        <title>Brevundimonas sp. C11.</title>
        <authorList>
            <person name="Maltman C."/>
        </authorList>
    </citation>
    <scope>NUCLEOTIDE SEQUENCE [LARGE SCALE GENOMIC DNA]</scope>
    <source>
        <strain evidence="3 4">C11</strain>
    </source>
</reference>
<feature type="transmembrane region" description="Helical" evidence="2">
    <location>
        <begin position="24"/>
        <end position="43"/>
    </location>
</feature>
<keyword evidence="2" id="KW-0472">Membrane</keyword>
<dbReference type="EMBL" id="JBEGDD010000017">
    <property type="protein sequence ID" value="MEQ7156631.1"/>
    <property type="molecule type" value="Genomic_DNA"/>
</dbReference>
<accession>A0ABV1NSM2</accession>
<dbReference type="RefSeq" id="WP_349685780.1">
    <property type="nucleotide sequence ID" value="NZ_JBEGDD010000017.1"/>
</dbReference>
<proteinExistence type="predicted"/>
<keyword evidence="2" id="KW-0812">Transmembrane</keyword>
<name>A0ABV1NSM2_9CAUL</name>
<keyword evidence="4" id="KW-1185">Reference proteome</keyword>
<feature type="region of interest" description="Disordered" evidence="1">
    <location>
        <begin position="185"/>
        <end position="209"/>
    </location>
</feature>
<dbReference type="Proteomes" id="UP001445732">
    <property type="component" value="Unassembled WGS sequence"/>
</dbReference>
<evidence type="ECO:0000313" key="4">
    <source>
        <dbReference type="Proteomes" id="UP001445732"/>
    </source>
</evidence>
<comment type="caution">
    <text evidence="3">The sequence shown here is derived from an EMBL/GenBank/DDBJ whole genome shotgun (WGS) entry which is preliminary data.</text>
</comment>
<evidence type="ECO:0000313" key="3">
    <source>
        <dbReference type="EMBL" id="MEQ7156631.1"/>
    </source>
</evidence>
<sequence>MTPPTDFPIMVEQAGPLSGAGGDFLLQILAGLTVAVLSFLLGLNRGKTINNTYNDHSVTSIHATILVASSAAMAASTNELKSRAQALRDLIHELLGPVLDVAKGITPSLKALDEALKGEKKVEAKATVAPPGPACGCGKPEACTCKSTATGAPVTVNQVYIGGVAVTPPAACGCTGTHKPECGHNAAAPKPDPQSAPKPETQAMSGPEQVEALAKAVRQFHDHWLDSPARIRELKAARSALSRRPTASRARSHGQGH</sequence>
<keyword evidence="2" id="KW-1133">Transmembrane helix</keyword>
<feature type="region of interest" description="Disordered" evidence="1">
    <location>
        <begin position="236"/>
        <end position="257"/>
    </location>
</feature>
<gene>
    <name evidence="3" type="ORF">ABN401_15560</name>
</gene>
<protein>
    <submittedName>
        <fullName evidence="3">Uncharacterized protein</fullName>
    </submittedName>
</protein>
<organism evidence="3 4">
    <name type="scientific">Brevundimonas aurifodinae</name>
    <dbReference type="NCBI Taxonomy" id="1508312"/>
    <lineage>
        <taxon>Bacteria</taxon>
        <taxon>Pseudomonadati</taxon>
        <taxon>Pseudomonadota</taxon>
        <taxon>Alphaproteobacteria</taxon>
        <taxon>Caulobacterales</taxon>
        <taxon>Caulobacteraceae</taxon>
        <taxon>Brevundimonas</taxon>
    </lineage>
</organism>